<keyword evidence="8" id="KW-1185">Reference proteome</keyword>
<protein>
    <submittedName>
        <fullName evidence="7">Sporulation integral membrane protein YtvI</fullName>
    </submittedName>
</protein>
<dbReference type="GO" id="GO:0055085">
    <property type="term" value="P:transmembrane transport"/>
    <property type="evidence" value="ECO:0007669"/>
    <property type="project" value="TreeGrafter"/>
</dbReference>
<evidence type="ECO:0000256" key="1">
    <source>
        <dbReference type="ARBA" id="ARBA00004141"/>
    </source>
</evidence>
<dbReference type="NCBIfam" id="TIGR02872">
    <property type="entry name" value="spore_ytvI"/>
    <property type="match status" value="1"/>
</dbReference>
<keyword evidence="4 6" id="KW-1133">Transmembrane helix</keyword>
<dbReference type="PANTHER" id="PTHR21716:SF68">
    <property type="entry name" value="TRANSPORT PROTEIN YTVI-RELATED"/>
    <property type="match status" value="1"/>
</dbReference>
<evidence type="ECO:0000256" key="5">
    <source>
        <dbReference type="ARBA" id="ARBA00023136"/>
    </source>
</evidence>
<name>A0AA41X5X2_9BACI</name>
<dbReference type="InterPro" id="IPR014227">
    <property type="entry name" value="YtvI-like"/>
</dbReference>
<feature type="transmembrane region" description="Helical" evidence="6">
    <location>
        <begin position="7"/>
        <end position="26"/>
    </location>
</feature>
<dbReference type="RefSeq" id="WP_254757055.1">
    <property type="nucleotide sequence ID" value="NZ_JANCLT010000001.1"/>
</dbReference>
<proteinExistence type="inferred from homology"/>
<feature type="transmembrane region" description="Helical" evidence="6">
    <location>
        <begin position="168"/>
        <end position="190"/>
    </location>
</feature>
<dbReference type="AlphaFoldDB" id="A0AA41X5X2"/>
<dbReference type="Proteomes" id="UP001156102">
    <property type="component" value="Unassembled WGS sequence"/>
</dbReference>
<sequence>MNRNALYMAIRLAAIIVVTLLSIYVIVRLSGLMYPFIIAFIIAYMMNPLVDFLDRRLRFPRALAVFVSLVLVFGALGGLITLLITELIAALNFLLEILPEKFPKLVNYIQDFFVNSVMPLYQDLATKFSRLGESQQNTITTNIQNLGTELASNARSLLTSILSGLTNFISTLPTLATVFVFVLLATFFISNDWHRIGRGMKRLLPERMHGYSETIFGDLRRALLGFIKAQFTLVSMTTVIVLIGLLILRVPYAITIALVTGIVDLLPYLGTGAVFVPWILYIWFTGDTAFAIGLLILYIVVIVQRQLMEPKVLSSNIGLDPLPTLIALFVGFQLYGFLGLIIGPTALVVLKTLYDAHVFRDVWHFVRGPRT</sequence>
<feature type="transmembrane region" description="Helical" evidence="6">
    <location>
        <begin position="325"/>
        <end position="350"/>
    </location>
</feature>
<keyword evidence="3 6" id="KW-0812">Transmembrane</keyword>
<feature type="transmembrane region" description="Helical" evidence="6">
    <location>
        <begin position="62"/>
        <end position="95"/>
    </location>
</feature>
<evidence type="ECO:0000256" key="4">
    <source>
        <dbReference type="ARBA" id="ARBA00022989"/>
    </source>
</evidence>
<dbReference type="InterPro" id="IPR002549">
    <property type="entry name" value="AI-2E-like"/>
</dbReference>
<feature type="transmembrane region" description="Helical" evidence="6">
    <location>
        <begin position="254"/>
        <end position="281"/>
    </location>
</feature>
<dbReference type="EMBL" id="JANCLT010000001">
    <property type="protein sequence ID" value="MCP8967430.1"/>
    <property type="molecule type" value="Genomic_DNA"/>
</dbReference>
<comment type="subcellular location">
    <subcellularLocation>
        <location evidence="1">Membrane</location>
        <topology evidence="1">Multi-pass membrane protein</topology>
    </subcellularLocation>
</comment>
<feature type="transmembrane region" description="Helical" evidence="6">
    <location>
        <begin position="288"/>
        <end position="305"/>
    </location>
</feature>
<comment type="similarity">
    <text evidence="2">Belongs to the autoinducer-2 exporter (AI-2E) (TC 2.A.86) family.</text>
</comment>
<dbReference type="Pfam" id="PF01594">
    <property type="entry name" value="AI-2E_transport"/>
    <property type="match status" value="1"/>
</dbReference>
<evidence type="ECO:0000313" key="8">
    <source>
        <dbReference type="Proteomes" id="UP001156102"/>
    </source>
</evidence>
<dbReference type="PANTHER" id="PTHR21716">
    <property type="entry name" value="TRANSMEMBRANE PROTEIN"/>
    <property type="match status" value="1"/>
</dbReference>
<keyword evidence="5 6" id="KW-0472">Membrane</keyword>
<evidence type="ECO:0000256" key="6">
    <source>
        <dbReference type="SAM" id="Phobius"/>
    </source>
</evidence>
<gene>
    <name evidence="7" type="primary">ytvI</name>
    <name evidence="7" type="ORF">NK662_02605</name>
</gene>
<evidence type="ECO:0000256" key="3">
    <source>
        <dbReference type="ARBA" id="ARBA00022692"/>
    </source>
</evidence>
<reference evidence="7" key="1">
    <citation type="submission" date="2022-07" db="EMBL/GenBank/DDBJ databases">
        <authorList>
            <person name="Li W.-J."/>
            <person name="Deng Q.-Q."/>
        </authorList>
    </citation>
    <scope>NUCLEOTIDE SEQUENCE</scope>
    <source>
        <strain evidence="7">SYSU M60031</strain>
    </source>
</reference>
<accession>A0AA41X5X2</accession>
<comment type="caution">
    <text evidence="7">The sequence shown here is derived from an EMBL/GenBank/DDBJ whole genome shotgun (WGS) entry which is preliminary data.</text>
</comment>
<feature type="transmembrane region" description="Helical" evidence="6">
    <location>
        <begin position="229"/>
        <end position="248"/>
    </location>
</feature>
<dbReference type="GO" id="GO:0016020">
    <property type="term" value="C:membrane"/>
    <property type="evidence" value="ECO:0007669"/>
    <property type="project" value="UniProtKB-SubCell"/>
</dbReference>
<evidence type="ECO:0000313" key="7">
    <source>
        <dbReference type="EMBL" id="MCP8967430.1"/>
    </source>
</evidence>
<organism evidence="7 8">
    <name type="scientific">Ectobacillus ponti</name>
    <dbReference type="NCBI Taxonomy" id="2961894"/>
    <lineage>
        <taxon>Bacteria</taxon>
        <taxon>Bacillati</taxon>
        <taxon>Bacillota</taxon>
        <taxon>Bacilli</taxon>
        <taxon>Bacillales</taxon>
        <taxon>Bacillaceae</taxon>
        <taxon>Ectobacillus</taxon>
    </lineage>
</organism>
<feature type="transmembrane region" description="Helical" evidence="6">
    <location>
        <begin position="32"/>
        <end position="50"/>
    </location>
</feature>
<evidence type="ECO:0000256" key="2">
    <source>
        <dbReference type="ARBA" id="ARBA00009773"/>
    </source>
</evidence>